<proteinExistence type="predicted"/>
<feature type="region of interest" description="Disordered" evidence="1">
    <location>
        <begin position="105"/>
        <end position="162"/>
    </location>
</feature>
<sequence>MSSVAPDTRRSISSENGIDAPRSPSRAANPEYVSPASLSGRKAAPSQQCYRGSDSGLTSTSAEQKPAPEFFEGRLPSVDPRPSQPFRGCPTWVEESLKDRNKRVSETLKPFGGPFPKGGPYAKEIDIEDDGYSDASFYGNGTGSQPSYPHAKQHSNVYHQSF</sequence>
<keyword evidence="3" id="KW-1185">Reference proteome</keyword>
<dbReference type="EMBL" id="JAVHNS010000008">
    <property type="protein sequence ID" value="KAK6346417.1"/>
    <property type="molecule type" value="Genomic_DNA"/>
</dbReference>
<gene>
    <name evidence="2" type="ORF">TWF730_010741</name>
</gene>
<evidence type="ECO:0000313" key="2">
    <source>
        <dbReference type="EMBL" id="KAK6346417.1"/>
    </source>
</evidence>
<evidence type="ECO:0000313" key="3">
    <source>
        <dbReference type="Proteomes" id="UP001373714"/>
    </source>
</evidence>
<evidence type="ECO:0000256" key="1">
    <source>
        <dbReference type="SAM" id="MobiDB-lite"/>
    </source>
</evidence>
<dbReference type="AlphaFoldDB" id="A0AAV9USI9"/>
<dbReference type="Proteomes" id="UP001373714">
    <property type="component" value="Unassembled WGS sequence"/>
</dbReference>
<feature type="compositionally biased region" description="Polar residues" evidence="1">
    <location>
        <begin position="45"/>
        <end position="63"/>
    </location>
</feature>
<accession>A0AAV9USI9</accession>
<reference evidence="2 3" key="1">
    <citation type="submission" date="2019-10" db="EMBL/GenBank/DDBJ databases">
        <authorList>
            <person name="Palmer J.M."/>
        </authorList>
    </citation>
    <scope>NUCLEOTIDE SEQUENCE [LARGE SCALE GENOMIC DNA]</scope>
    <source>
        <strain evidence="2 3">TWF730</strain>
    </source>
</reference>
<feature type="compositionally biased region" description="Low complexity" evidence="1">
    <location>
        <begin position="109"/>
        <end position="120"/>
    </location>
</feature>
<comment type="caution">
    <text evidence="2">The sequence shown here is derived from an EMBL/GenBank/DDBJ whole genome shotgun (WGS) entry which is preliminary data.</text>
</comment>
<name>A0AAV9USI9_9PEZI</name>
<protein>
    <submittedName>
        <fullName evidence="2">Uncharacterized protein</fullName>
    </submittedName>
</protein>
<feature type="region of interest" description="Disordered" evidence="1">
    <location>
        <begin position="1"/>
        <end position="90"/>
    </location>
</feature>
<organism evidence="2 3">
    <name type="scientific">Orbilia blumenaviensis</name>
    <dbReference type="NCBI Taxonomy" id="1796055"/>
    <lineage>
        <taxon>Eukaryota</taxon>
        <taxon>Fungi</taxon>
        <taxon>Dikarya</taxon>
        <taxon>Ascomycota</taxon>
        <taxon>Pezizomycotina</taxon>
        <taxon>Orbiliomycetes</taxon>
        <taxon>Orbiliales</taxon>
        <taxon>Orbiliaceae</taxon>
        <taxon>Orbilia</taxon>
    </lineage>
</organism>